<dbReference type="EMBL" id="JJOA01000083">
    <property type="protein sequence ID" value="KEA54731.1"/>
    <property type="molecule type" value="Genomic_DNA"/>
</dbReference>
<keyword evidence="7 9" id="KW-0472">Membrane</keyword>
<comment type="caution">
    <text evidence="10">The sequence shown here is derived from an EMBL/GenBank/DDBJ whole genome shotgun (WGS) entry which is preliminary data.</text>
</comment>
<organism evidence="10">
    <name type="scientific">Burkholderia cenocepacia</name>
    <dbReference type="NCBI Taxonomy" id="95486"/>
    <lineage>
        <taxon>Bacteria</taxon>
        <taxon>Pseudomonadati</taxon>
        <taxon>Pseudomonadota</taxon>
        <taxon>Betaproteobacteria</taxon>
        <taxon>Burkholderiales</taxon>
        <taxon>Burkholderiaceae</taxon>
        <taxon>Burkholderia</taxon>
        <taxon>Burkholderia cepacia complex</taxon>
    </lineage>
</organism>
<comment type="subcellular location">
    <subcellularLocation>
        <location evidence="1">Cell membrane</location>
        <topology evidence="1">Multi-pass membrane protein</topology>
    </subcellularLocation>
</comment>
<reference evidence="10" key="1">
    <citation type="submission" date="2014-04" db="EMBL/GenBank/DDBJ databases">
        <title>In planta biocontrol of soil-borne Fusarium wilt of banana through a plant endophytic bacterium, Burkholderia cenocepacia 869T2.</title>
        <authorList>
            <person name="Ho Y.-N."/>
            <person name="Chiang H.-M."/>
            <person name="Chao C.-P."/>
            <person name="Su C.-C."/>
            <person name="Hsu H.-F."/>
            <person name="Guo C.-T."/>
            <person name="Hsieh J.-L."/>
            <person name="Huang C.-C."/>
        </authorList>
    </citation>
    <scope>NUCLEOTIDE SEQUENCE [LARGE SCALE GENOMIC DNA]</scope>
    <source>
        <strain evidence="10">869T2</strain>
    </source>
</reference>
<evidence type="ECO:0000256" key="4">
    <source>
        <dbReference type="ARBA" id="ARBA00022692"/>
    </source>
</evidence>
<sequence>MLQFLIDVLMRTSDLLLVSVGLSTLYSLIRFPNIAHVQYAMAGAFATLGFERVGMPFALATAVSCALVGLAATLLNLFVFTRLLRSGSAVAMIGSLAVSLLAVALMLGTAGSRPLQYAQAVRPPLMVGGVAMSSAQAASIACGGVALAVFALLLYRTRLGRAMRALASNRALALATGIDAQRVTNVITFASGVLAALGGTMLGATESVHVNLGYGLLIPVFSAAILGGLGNPLGAAAGAFLIALAETIALDVDFGGLVGRPLAFFPVEYVGAVSFAILLVVLVFRPYGLFDGEVRRV</sequence>
<dbReference type="OrthoDB" id="9807115at2"/>
<keyword evidence="4 9" id="KW-0812">Transmembrane</keyword>
<dbReference type="GO" id="GO:0022857">
    <property type="term" value="F:transmembrane transporter activity"/>
    <property type="evidence" value="ECO:0007669"/>
    <property type="project" value="InterPro"/>
</dbReference>
<dbReference type="InterPro" id="IPR052157">
    <property type="entry name" value="BCAA_transport_permease"/>
</dbReference>
<evidence type="ECO:0000256" key="2">
    <source>
        <dbReference type="ARBA" id="ARBA00022448"/>
    </source>
</evidence>
<dbReference type="GO" id="GO:0005886">
    <property type="term" value="C:plasma membrane"/>
    <property type="evidence" value="ECO:0007669"/>
    <property type="project" value="UniProtKB-SubCell"/>
</dbReference>
<dbReference type="GO" id="GO:0006865">
    <property type="term" value="P:amino acid transport"/>
    <property type="evidence" value="ECO:0007669"/>
    <property type="project" value="UniProtKB-KW"/>
</dbReference>
<feature type="transmembrane region" description="Helical" evidence="9">
    <location>
        <begin position="90"/>
        <end position="110"/>
    </location>
</feature>
<dbReference type="PANTHER" id="PTHR11795:SF445">
    <property type="entry name" value="AMINO ACID ABC TRANSPORTER PERMEASE PROTEIN"/>
    <property type="match status" value="1"/>
</dbReference>
<evidence type="ECO:0000256" key="3">
    <source>
        <dbReference type="ARBA" id="ARBA00022475"/>
    </source>
</evidence>
<accession>A0A071ME09</accession>
<dbReference type="Pfam" id="PF02653">
    <property type="entry name" value="BPD_transp_2"/>
    <property type="match status" value="1"/>
</dbReference>
<keyword evidence="5" id="KW-0029">Amino-acid transport</keyword>
<feature type="transmembrane region" description="Helical" evidence="9">
    <location>
        <begin position="130"/>
        <end position="155"/>
    </location>
</feature>
<evidence type="ECO:0000256" key="5">
    <source>
        <dbReference type="ARBA" id="ARBA00022970"/>
    </source>
</evidence>
<evidence type="ECO:0000256" key="8">
    <source>
        <dbReference type="ARBA" id="ARBA00037998"/>
    </source>
</evidence>
<feature type="transmembrane region" description="Helical" evidence="9">
    <location>
        <begin position="183"/>
        <end position="202"/>
    </location>
</feature>
<keyword evidence="2" id="KW-0813">Transport</keyword>
<dbReference type="PANTHER" id="PTHR11795">
    <property type="entry name" value="BRANCHED-CHAIN AMINO ACID TRANSPORT SYSTEM PERMEASE PROTEIN LIVH"/>
    <property type="match status" value="1"/>
</dbReference>
<evidence type="ECO:0000313" key="10">
    <source>
        <dbReference type="EMBL" id="KEA54731.1"/>
    </source>
</evidence>
<proteinExistence type="inferred from homology"/>
<dbReference type="InterPro" id="IPR001851">
    <property type="entry name" value="ABC_transp_permease"/>
</dbReference>
<evidence type="ECO:0000256" key="7">
    <source>
        <dbReference type="ARBA" id="ARBA00023136"/>
    </source>
</evidence>
<comment type="similarity">
    <text evidence="8">Belongs to the binding-protein-dependent transport system permease family. LivHM subfamily.</text>
</comment>
<name>A0A071ME09_9BURK</name>
<feature type="transmembrane region" description="Helical" evidence="9">
    <location>
        <begin position="270"/>
        <end position="290"/>
    </location>
</feature>
<evidence type="ECO:0000256" key="9">
    <source>
        <dbReference type="SAM" id="Phobius"/>
    </source>
</evidence>
<keyword evidence="3" id="KW-1003">Cell membrane</keyword>
<feature type="transmembrane region" description="Helical" evidence="9">
    <location>
        <begin position="57"/>
        <end position="78"/>
    </location>
</feature>
<keyword evidence="6 9" id="KW-1133">Transmembrane helix</keyword>
<protein>
    <submittedName>
        <fullName evidence="10">ABC transporter permease</fullName>
    </submittedName>
</protein>
<evidence type="ECO:0000256" key="6">
    <source>
        <dbReference type="ARBA" id="ARBA00022989"/>
    </source>
</evidence>
<dbReference type="AlphaFoldDB" id="A0A071ME09"/>
<dbReference type="CDD" id="cd06582">
    <property type="entry name" value="TM_PBP1_LivH_like"/>
    <property type="match status" value="1"/>
</dbReference>
<evidence type="ECO:0000256" key="1">
    <source>
        <dbReference type="ARBA" id="ARBA00004651"/>
    </source>
</evidence>
<gene>
    <name evidence="10" type="ORF">DT99_36300</name>
</gene>